<dbReference type="PANTHER" id="PTHR43840:SF15">
    <property type="entry name" value="MITOCHONDRIAL METAL TRANSPORTER 1-RELATED"/>
    <property type="match status" value="1"/>
</dbReference>
<organism evidence="11 12">
    <name type="scientific">Synechocystis salina LEGE 00031</name>
    <dbReference type="NCBI Taxonomy" id="1828736"/>
    <lineage>
        <taxon>Bacteria</taxon>
        <taxon>Bacillati</taxon>
        <taxon>Cyanobacteriota</taxon>
        <taxon>Cyanophyceae</taxon>
        <taxon>Synechococcales</taxon>
        <taxon>Merismopediaceae</taxon>
        <taxon>Synechocystis</taxon>
    </lineage>
</organism>
<evidence type="ECO:0000256" key="8">
    <source>
        <dbReference type="SAM" id="Phobius"/>
    </source>
</evidence>
<dbReference type="Gene3D" id="1.20.1510.10">
    <property type="entry name" value="Cation efflux protein transmembrane domain"/>
    <property type="match status" value="1"/>
</dbReference>
<protein>
    <submittedName>
        <fullName evidence="11">Cation transporter</fullName>
    </submittedName>
</protein>
<keyword evidence="3" id="KW-0813">Transport</keyword>
<evidence type="ECO:0000256" key="4">
    <source>
        <dbReference type="ARBA" id="ARBA00022692"/>
    </source>
</evidence>
<reference evidence="11 12" key="1">
    <citation type="submission" date="2020-10" db="EMBL/GenBank/DDBJ databases">
        <authorList>
            <person name="Castelo-Branco R."/>
            <person name="Eusebio N."/>
            <person name="Adriana R."/>
            <person name="Vieira A."/>
            <person name="Brugerolle De Fraissinette N."/>
            <person name="Rezende De Castro R."/>
            <person name="Schneider M.P."/>
            <person name="Vasconcelos V."/>
            <person name="Leao P.N."/>
        </authorList>
    </citation>
    <scope>NUCLEOTIDE SEQUENCE [LARGE SCALE GENOMIC DNA]</scope>
    <source>
        <strain evidence="11 12">LEGE 00031</strain>
    </source>
</reference>
<keyword evidence="12" id="KW-1185">Reference proteome</keyword>
<gene>
    <name evidence="11" type="ORF">IQ217_02900</name>
</gene>
<feature type="domain" description="Cation efflux protein cytoplasmic" evidence="10">
    <location>
        <begin position="211"/>
        <end position="285"/>
    </location>
</feature>
<dbReference type="NCBIfam" id="TIGR01297">
    <property type="entry name" value="CDF"/>
    <property type="match status" value="1"/>
</dbReference>
<keyword evidence="6 8" id="KW-0472">Membrane</keyword>
<comment type="subcellular location">
    <subcellularLocation>
        <location evidence="1">Membrane</location>
        <topology evidence="1">Multi-pass membrane protein</topology>
    </subcellularLocation>
</comment>
<dbReference type="InterPro" id="IPR027469">
    <property type="entry name" value="Cation_efflux_TMD_sf"/>
</dbReference>
<dbReference type="InterPro" id="IPR002524">
    <property type="entry name" value="Cation_efflux"/>
</dbReference>
<comment type="similarity">
    <text evidence="2">Belongs to the cation diffusion facilitator (CDF) transporter (TC 2.A.4) family.</text>
</comment>
<dbReference type="InterPro" id="IPR050291">
    <property type="entry name" value="CDF_Transporter"/>
</dbReference>
<evidence type="ECO:0000256" key="3">
    <source>
        <dbReference type="ARBA" id="ARBA00022448"/>
    </source>
</evidence>
<dbReference type="Pfam" id="PF01545">
    <property type="entry name" value="Cation_efflux"/>
    <property type="match status" value="1"/>
</dbReference>
<evidence type="ECO:0000259" key="10">
    <source>
        <dbReference type="Pfam" id="PF16916"/>
    </source>
</evidence>
<feature type="transmembrane region" description="Helical" evidence="8">
    <location>
        <begin position="45"/>
        <end position="65"/>
    </location>
</feature>
<sequence length="310" mass="33430">MTARIARPYTVLSIGAALATMGLKLAAYAITDSVGLLSDALESTVNLASAIVAFWALSLAATPADSEHPFGHNKAEYFSSGLEGAFILIAALGIGYSAVERLFHPEPLEQSSLGIGLAIAAALLNGAVAWILWRAGKRLNSITLRADAQHLLTDVWTSVGVVVAVVLIFFTGWEWLDPLIALGVGLNVLWTGIRLLRETFSSLMDKSLDSGQLQKITHCFATYEDQGVRFHLLQTREAGSQSFISFHVLVPGHWTVQRGHDLCESVETAIAQRIAGSRVTTHLEPLEDPKSWQHGDDFPPSPPLGEGKPD</sequence>
<name>A0ABR9VN92_9SYNC</name>
<dbReference type="Pfam" id="PF16916">
    <property type="entry name" value="ZT_dimer"/>
    <property type="match status" value="1"/>
</dbReference>
<proteinExistence type="inferred from homology"/>
<dbReference type="InterPro" id="IPR027470">
    <property type="entry name" value="Cation_efflux_CTD"/>
</dbReference>
<evidence type="ECO:0000256" key="1">
    <source>
        <dbReference type="ARBA" id="ARBA00004141"/>
    </source>
</evidence>
<feature type="region of interest" description="Disordered" evidence="7">
    <location>
        <begin position="286"/>
        <end position="310"/>
    </location>
</feature>
<feature type="compositionally biased region" description="Basic and acidic residues" evidence="7">
    <location>
        <begin position="286"/>
        <end position="297"/>
    </location>
</feature>
<dbReference type="SUPFAM" id="SSF160240">
    <property type="entry name" value="Cation efflux protein cytoplasmic domain-like"/>
    <property type="match status" value="1"/>
</dbReference>
<keyword evidence="4 8" id="KW-0812">Transmembrane</keyword>
<feature type="domain" description="Cation efflux protein transmembrane" evidence="9">
    <location>
        <begin position="11"/>
        <end position="204"/>
    </location>
</feature>
<keyword evidence="5 8" id="KW-1133">Transmembrane helix</keyword>
<dbReference type="SUPFAM" id="SSF161111">
    <property type="entry name" value="Cation efflux protein transmembrane domain-like"/>
    <property type="match status" value="1"/>
</dbReference>
<feature type="transmembrane region" description="Helical" evidence="8">
    <location>
        <begin position="154"/>
        <end position="173"/>
    </location>
</feature>
<dbReference type="InterPro" id="IPR036837">
    <property type="entry name" value="Cation_efflux_CTD_sf"/>
</dbReference>
<accession>A0ABR9VN92</accession>
<dbReference type="RefSeq" id="WP_194018853.1">
    <property type="nucleotide sequence ID" value="NZ_JADEVV010000005.1"/>
</dbReference>
<dbReference type="EMBL" id="JADEVV010000005">
    <property type="protein sequence ID" value="MBE9252819.1"/>
    <property type="molecule type" value="Genomic_DNA"/>
</dbReference>
<dbReference type="Gene3D" id="3.30.70.1350">
    <property type="entry name" value="Cation efflux protein, cytoplasmic domain"/>
    <property type="match status" value="1"/>
</dbReference>
<evidence type="ECO:0000256" key="2">
    <source>
        <dbReference type="ARBA" id="ARBA00008114"/>
    </source>
</evidence>
<feature type="transmembrane region" description="Helical" evidence="8">
    <location>
        <begin position="77"/>
        <end position="99"/>
    </location>
</feature>
<evidence type="ECO:0000313" key="12">
    <source>
        <dbReference type="Proteomes" id="UP000658720"/>
    </source>
</evidence>
<comment type="caution">
    <text evidence="11">The sequence shown here is derived from an EMBL/GenBank/DDBJ whole genome shotgun (WGS) entry which is preliminary data.</text>
</comment>
<evidence type="ECO:0000256" key="5">
    <source>
        <dbReference type="ARBA" id="ARBA00022989"/>
    </source>
</evidence>
<evidence type="ECO:0000313" key="11">
    <source>
        <dbReference type="EMBL" id="MBE9252819.1"/>
    </source>
</evidence>
<evidence type="ECO:0000256" key="6">
    <source>
        <dbReference type="ARBA" id="ARBA00023136"/>
    </source>
</evidence>
<dbReference type="InterPro" id="IPR058533">
    <property type="entry name" value="Cation_efflux_TM"/>
</dbReference>
<evidence type="ECO:0000256" key="7">
    <source>
        <dbReference type="SAM" id="MobiDB-lite"/>
    </source>
</evidence>
<evidence type="ECO:0000259" key="9">
    <source>
        <dbReference type="Pfam" id="PF01545"/>
    </source>
</evidence>
<feature type="transmembrane region" description="Helical" evidence="8">
    <location>
        <begin position="111"/>
        <end position="133"/>
    </location>
</feature>
<dbReference type="Proteomes" id="UP000658720">
    <property type="component" value="Unassembled WGS sequence"/>
</dbReference>
<dbReference type="PANTHER" id="PTHR43840">
    <property type="entry name" value="MITOCHONDRIAL METAL TRANSPORTER 1-RELATED"/>
    <property type="match status" value="1"/>
</dbReference>